<feature type="chain" id="PRO_5046355211" description="Secreted protein" evidence="1">
    <location>
        <begin position="40"/>
        <end position="142"/>
    </location>
</feature>
<name>A0ABU7DLX3_9TELE</name>
<evidence type="ECO:0008006" key="4">
    <source>
        <dbReference type="Google" id="ProtNLM"/>
    </source>
</evidence>
<proteinExistence type="predicted"/>
<evidence type="ECO:0000313" key="2">
    <source>
        <dbReference type="EMBL" id="MED6275480.1"/>
    </source>
</evidence>
<sequence>MVGVLAFSWCPDRPSVPPACLPLLFFFFLFFCCCCCCCSHSNADAAGSGFLSGITGGSCRFQDFSSSLWFHVVTNQVELSPDLPVHQSEAEAAKVSSFQFFIQKLDLIVSPGGTNRTVSSRISFYIRVTFISALKSKEADLT</sequence>
<keyword evidence="3" id="KW-1185">Reference proteome</keyword>
<accession>A0ABU7DLX3</accession>
<dbReference type="Proteomes" id="UP001352852">
    <property type="component" value="Unassembled WGS sequence"/>
</dbReference>
<feature type="signal peptide" evidence="1">
    <location>
        <begin position="1"/>
        <end position="39"/>
    </location>
</feature>
<evidence type="ECO:0000313" key="3">
    <source>
        <dbReference type="Proteomes" id="UP001352852"/>
    </source>
</evidence>
<reference evidence="2 3" key="1">
    <citation type="submission" date="2021-06" db="EMBL/GenBank/DDBJ databases">
        <authorList>
            <person name="Palmer J.M."/>
        </authorList>
    </citation>
    <scope>NUCLEOTIDE SEQUENCE [LARGE SCALE GENOMIC DNA]</scope>
    <source>
        <strain evidence="2 3">CL_MEX2019</strain>
        <tissue evidence="2">Muscle</tissue>
    </source>
</reference>
<dbReference type="EMBL" id="JAHUTJ010027904">
    <property type="protein sequence ID" value="MED6275480.1"/>
    <property type="molecule type" value="Genomic_DNA"/>
</dbReference>
<gene>
    <name evidence="2" type="ORF">CHARACLAT_026894</name>
</gene>
<organism evidence="2 3">
    <name type="scientific">Characodon lateralis</name>
    <dbReference type="NCBI Taxonomy" id="208331"/>
    <lineage>
        <taxon>Eukaryota</taxon>
        <taxon>Metazoa</taxon>
        <taxon>Chordata</taxon>
        <taxon>Craniata</taxon>
        <taxon>Vertebrata</taxon>
        <taxon>Euteleostomi</taxon>
        <taxon>Actinopterygii</taxon>
        <taxon>Neopterygii</taxon>
        <taxon>Teleostei</taxon>
        <taxon>Neoteleostei</taxon>
        <taxon>Acanthomorphata</taxon>
        <taxon>Ovalentaria</taxon>
        <taxon>Atherinomorphae</taxon>
        <taxon>Cyprinodontiformes</taxon>
        <taxon>Goodeidae</taxon>
        <taxon>Characodon</taxon>
    </lineage>
</organism>
<keyword evidence="1" id="KW-0732">Signal</keyword>
<protein>
    <recommendedName>
        <fullName evidence="4">Secreted protein</fullName>
    </recommendedName>
</protein>
<evidence type="ECO:0000256" key="1">
    <source>
        <dbReference type="SAM" id="SignalP"/>
    </source>
</evidence>
<comment type="caution">
    <text evidence="2">The sequence shown here is derived from an EMBL/GenBank/DDBJ whole genome shotgun (WGS) entry which is preliminary data.</text>
</comment>